<keyword evidence="3" id="KW-1185">Reference proteome</keyword>
<evidence type="ECO:0000313" key="3">
    <source>
        <dbReference type="Proteomes" id="UP000887567"/>
    </source>
</evidence>
<accession>A0A913XZM7</accession>
<dbReference type="Pfam" id="PF15667">
    <property type="entry name" value="CMIP6"/>
    <property type="match status" value="1"/>
</dbReference>
<feature type="compositionally biased region" description="Basic residues" evidence="1">
    <location>
        <begin position="307"/>
        <end position="318"/>
    </location>
</feature>
<feature type="region of interest" description="Disordered" evidence="1">
    <location>
        <begin position="32"/>
        <end position="70"/>
    </location>
</feature>
<dbReference type="GeneID" id="110250049"/>
<dbReference type="Proteomes" id="UP000887567">
    <property type="component" value="Unplaced"/>
</dbReference>
<proteinExistence type="predicted"/>
<dbReference type="OMA" id="PWASNTQ"/>
<protein>
    <submittedName>
        <fullName evidence="2">Uncharacterized protein</fullName>
    </submittedName>
</protein>
<feature type="compositionally biased region" description="Polar residues" evidence="1">
    <location>
        <begin position="276"/>
        <end position="297"/>
    </location>
</feature>
<name>A0A913XZM7_EXADI</name>
<dbReference type="EnsemblMetazoa" id="XM_021056643.2">
    <property type="protein sequence ID" value="XP_020912302.1"/>
    <property type="gene ID" value="LOC110250049"/>
</dbReference>
<dbReference type="OrthoDB" id="9971371at2759"/>
<dbReference type="KEGG" id="epa:110250049"/>
<dbReference type="RefSeq" id="XP_020912302.1">
    <property type="nucleotide sequence ID" value="XM_021056643.2"/>
</dbReference>
<dbReference type="InterPro" id="IPR031365">
    <property type="entry name" value="CMIP6"/>
</dbReference>
<organism evidence="2 3">
    <name type="scientific">Exaiptasia diaphana</name>
    <name type="common">Tropical sea anemone</name>
    <name type="synonym">Aiptasia pulchella</name>
    <dbReference type="NCBI Taxonomy" id="2652724"/>
    <lineage>
        <taxon>Eukaryota</taxon>
        <taxon>Metazoa</taxon>
        <taxon>Cnidaria</taxon>
        <taxon>Anthozoa</taxon>
        <taxon>Hexacorallia</taxon>
        <taxon>Actiniaria</taxon>
        <taxon>Aiptasiidae</taxon>
        <taxon>Exaiptasia</taxon>
    </lineage>
</organism>
<dbReference type="PANTHER" id="PTHR35087">
    <property type="entry name" value="SIMILAR TO HYPOTHETICAL PROTEIN FLJ40298"/>
    <property type="match status" value="1"/>
</dbReference>
<evidence type="ECO:0000256" key="1">
    <source>
        <dbReference type="SAM" id="MobiDB-lite"/>
    </source>
</evidence>
<feature type="region of interest" description="Disordered" evidence="1">
    <location>
        <begin position="276"/>
        <end position="318"/>
    </location>
</feature>
<dbReference type="AlphaFoldDB" id="A0A913XZM7"/>
<evidence type="ECO:0000313" key="2">
    <source>
        <dbReference type="EnsemblMetazoa" id="XP_020912302.1"/>
    </source>
</evidence>
<dbReference type="PANTHER" id="PTHR35087:SF1">
    <property type="entry name" value="RIKEN CDNA 4930505A04 GENE"/>
    <property type="match status" value="1"/>
</dbReference>
<sequence length="318" mass="36970">MASIYLPPIARKKKVEGWPRQDTTRVFSDFKEDKKQEATSYGSQFVRHNIPPTPQRALSPNRKNKPQPTSVTFLRQNPRFVCEPICHVDTPGSKAETFHSWWPNEILESPVVKPQYTLHSTSRADYKTSSHENSQVSSYSRYDTSVCKVFKPNYNFRDFPGCTSSQIIPNMSEKISYEHQFNSRLDPSHPIRGRRHGCFVLKATTPVHKTHHNKYPKPRKYEFEYMKNTETEDNCDTKSVISTVTEKSQVQEHSKYDNNKKSKMFEHKIKDNAWSEYNDQPLQATQEDIPTSLNLTESEVENMIKPSRPRHSPPPHVT</sequence>
<reference evidence="2" key="1">
    <citation type="submission" date="2022-11" db="UniProtKB">
        <authorList>
            <consortium name="EnsemblMetazoa"/>
        </authorList>
    </citation>
    <scope>IDENTIFICATION</scope>
</reference>